<dbReference type="PANTHER" id="PTHR12714:SF9">
    <property type="entry name" value="PROTEIN-S-ISOPRENYLCYSTEINE O-METHYLTRANSFERASE"/>
    <property type="match status" value="1"/>
</dbReference>
<evidence type="ECO:0000256" key="2">
    <source>
        <dbReference type="ARBA" id="ARBA00022692"/>
    </source>
</evidence>
<organism evidence="6 7">
    <name type="scientific">Candidatus Gottesmanbacteria bacterium RBG_13_37_7</name>
    <dbReference type="NCBI Taxonomy" id="1798369"/>
    <lineage>
        <taxon>Bacteria</taxon>
        <taxon>Candidatus Gottesmaniibacteriota</taxon>
    </lineage>
</organism>
<dbReference type="GO" id="GO:0016740">
    <property type="term" value="F:transferase activity"/>
    <property type="evidence" value="ECO:0007669"/>
    <property type="project" value="UniProtKB-ARBA"/>
</dbReference>
<dbReference type="EMBL" id="MFIY01000043">
    <property type="protein sequence ID" value="OGF99727.1"/>
    <property type="molecule type" value="Genomic_DNA"/>
</dbReference>
<evidence type="ECO:0000256" key="1">
    <source>
        <dbReference type="ARBA" id="ARBA00004127"/>
    </source>
</evidence>
<reference evidence="6 7" key="1">
    <citation type="journal article" date="2016" name="Nat. Commun.">
        <title>Thousands of microbial genomes shed light on interconnected biogeochemical processes in an aquifer system.</title>
        <authorList>
            <person name="Anantharaman K."/>
            <person name="Brown C.T."/>
            <person name="Hug L.A."/>
            <person name="Sharon I."/>
            <person name="Castelle C.J."/>
            <person name="Probst A.J."/>
            <person name="Thomas B.C."/>
            <person name="Singh A."/>
            <person name="Wilkins M.J."/>
            <person name="Karaoz U."/>
            <person name="Brodie E.L."/>
            <person name="Williams K.H."/>
            <person name="Hubbard S.S."/>
            <person name="Banfield J.F."/>
        </authorList>
    </citation>
    <scope>NUCLEOTIDE SEQUENCE [LARGE SCALE GENOMIC DNA]</scope>
</reference>
<evidence type="ECO:0000256" key="4">
    <source>
        <dbReference type="ARBA" id="ARBA00023136"/>
    </source>
</evidence>
<comment type="caution">
    <text evidence="6">The sequence shown here is derived from an EMBL/GenBank/DDBJ whole genome shotgun (WGS) entry which is preliminary data.</text>
</comment>
<dbReference type="Proteomes" id="UP000178230">
    <property type="component" value="Unassembled WGS sequence"/>
</dbReference>
<protein>
    <recommendedName>
        <fullName evidence="8">Steroid 5-alpha reductase C-terminal domain-containing protein</fullName>
    </recommendedName>
</protein>
<dbReference type="Gene3D" id="1.20.120.1630">
    <property type="match status" value="1"/>
</dbReference>
<feature type="transmembrane region" description="Helical" evidence="5">
    <location>
        <begin position="45"/>
        <end position="63"/>
    </location>
</feature>
<keyword evidence="4 5" id="KW-0472">Membrane</keyword>
<gene>
    <name evidence="6" type="ORF">A2Y99_02030</name>
</gene>
<dbReference type="PANTHER" id="PTHR12714">
    <property type="entry name" value="PROTEIN-S ISOPRENYLCYSTEINE O-METHYLTRANSFERASE"/>
    <property type="match status" value="1"/>
</dbReference>
<name>A0A1F5YHQ6_9BACT</name>
<keyword evidence="2 5" id="KW-0812">Transmembrane</keyword>
<feature type="transmembrane region" description="Helical" evidence="5">
    <location>
        <begin position="70"/>
        <end position="90"/>
    </location>
</feature>
<dbReference type="GO" id="GO:0012505">
    <property type="term" value="C:endomembrane system"/>
    <property type="evidence" value="ECO:0007669"/>
    <property type="project" value="UniProtKB-SubCell"/>
</dbReference>
<feature type="transmembrane region" description="Helical" evidence="5">
    <location>
        <begin position="125"/>
        <end position="155"/>
    </location>
</feature>
<dbReference type="AlphaFoldDB" id="A0A1F5YHQ6"/>
<accession>A0A1F5YHQ6</accession>
<sequence length="185" mass="21536">MTLPWENIILAIISLIIFLVWQLTLPRLTLPFLKKYLSLSTLFRWSLDMLVVVQILQIIRISFPPTSFDIVFITCGLILSVVGADFAIYAKLIMHKNWGLPGQHDVKKQKQLVTSGPFGFSRNPIYVGLIMMFFGIELTLRSFLILLTIPLILYVRQTVKNEEQLLEKYFGQEYLHYKSRVPRFL</sequence>
<evidence type="ECO:0000313" key="7">
    <source>
        <dbReference type="Proteomes" id="UP000178230"/>
    </source>
</evidence>
<dbReference type="InterPro" id="IPR007318">
    <property type="entry name" value="Phopholipid_MeTrfase"/>
</dbReference>
<dbReference type="Pfam" id="PF04191">
    <property type="entry name" value="PEMT"/>
    <property type="match status" value="1"/>
</dbReference>
<evidence type="ECO:0000313" key="6">
    <source>
        <dbReference type="EMBL" id="OGF99727.1"/>
    </source>
</evidence>
<evidence type="ECO:0008006" key="8">
    <source>
        <dbReference type="Google" id="ProtNLM"/>
    </source>
</evidence>
<evidence type="ECO:0000256" key="5">
    <source>
        <dbReference type="SAM" id="Phobius"/>
    </source>
</evidence>
<keyword evidence="3 5" id="KW-1133">Transmembrane helix</keyword>
<comment type="subcellular location">
    <subcellularLocation>
        <location evidence="1">Endomembrane system</location>
        <topology evidence="1">Multi-pass membrane protein</topology>
    </subcellularLocation>
</comment>
<proteinExistence type="predicted"/>
<evidence type="ECO:0000256" key="3">
    <source>
        <dbReference type="ARBA" id="ARBA00022989"/>
    </source>
</evidence>
<feature type="transmembrane region" description="Helical" evidence="5">
    <location>
        <begin position="7"/>
        <end position="25"/>
    </location>
</feature>